<dbReference type="PANTHER" id="PTHR23132">
    <property type="entry name" value="D-ALANINE--D-ALANINE LIGASE"/>
    <property type="match status" value="1"/>
</dbReference>
<evidence type="ECO:0000259" key="15">
    <source>
        <dbReference type="PROSITE" id="PS50975"/>
    </source>
</evidence>
<name>A0ABW5V034_9MICO</name>
<comment type="caution">
    <text evidence="16">The sequence shown here is derived from an EMBL/GenBank/DDBJ whole genome shotgun (WGS) entry which is preliminary data.</text>
</comment>
<dbReference type="InterPro" id="IPR000291">
    <property type="entry name" value="D-Ala_lig_Van_CS"/>
</dbReference>
<dbReference type="PROSITE" id="PS00843">
    <property type="entry name" value="DALA_DALA_LIGASE_1"/>
    <property type="match status" value="1"/>
</dbReference>
<organism evidence="16 17">
    <name type="scientific">Gulosibacter faecalis</name>
    <dbReference type="NCBI Taxonomy" id="272240"/>
    <lineage>
        <taxon>Bacteria</taxon>
        <taxon>Bacillati</taxon>
        <taxon>Actinomycetota</taxon>
        <taxon>Actinomycetes</taxon>
        <taxon>Micrococcales</taxon>
        <taxon>Microbacteriaceae</taxon>
        <taxon>Gulosibacter</taxon>
    </lineage>
</organism>
<accession>A0ABW5V034</accession>
<keyword evidence="9 13" id="KW-0133">Cell shape</keyword>
<comment type="function">
    <text evidence="13">Cell wall formation.</text>
</comment>
<keyword evidence="10 13" id="KW-0573">Peptidoglycan synthesis</keyword>
<comment type="similarity">
    <text evidence="3 13">Belongs to the D-alanine--D-alanine ligase family.</text>
</comment>
<gene>
    <name evidence="13" type="primary">ddl</name>
    <name evidence="16" type="ORF">ACFSW7_06170</name>
</gene>
<keyword evidence="12 13" id="KW-0961">Cell wall biogenesis/degradation</keyword>
<keyword evidence="4 13" id="KW-0436">Ligase</keyword>
<evidence type="ECO:0000256" key="3">
    <source>
        <dbReference type="ARBA" id="ARBA00010871"/>
    </source>
</evidence>
<dbReference type="EC" id="6.3.2.4" evidence="13"/>
<reference evidence="17" key="1">
    <citation type="journal article" date="2019" name="Int. J. Syst. Evol. Microbiol.">
        <title>The Global Catalogue of Microorganisms (GCM) 10K type strain sequencing project: providing services to taxonomists for standard genome sequencing and annotation.</title>
        <authorList>
            <consortium name="The Broad Institute Genomics Platform"/>
            <consortium name="The Broad Institute Genome Sequencing Center for Infectious Disease"/>
            <person name="Wu L."/>
            <person name="Ma J."/>
        </authorList>
    </citation>
    <scope>NUCLEOTIDE SEQUENCE [LARGE SCALE GENOMIC DNA]</scope>
    <source>
        <strain evidence="17">TISTR 1514</strain>
    </source>
</reference>
<dbReference type="NCBIfam" id="NF002528">
    <property type="entry name" value="PRK01966.1-4"/>
    <property type="match status" value="1"/>
</dbReference>
<proteinExistence type="inferred from homology"/>
<dbReference type="Gene3D" id="3.30.470.20">
    <property type="entry name" value="ATP-grasp fold, B domain"/>
    <property type="match status" value="1"/>
</dbReference>
<feature type="domain" description="ATP-grasp" evidence="15">
    <location>
        <begin position="153"/>
        <end position="362"/>
    </location>
</feature>
<dbReference type="HAMAP" id="MF_00047">
    <property type="entry name" value="Dala_Dala_lig"/>
    <property type="match status" value="1"/>
</dbReference>
<dbReference type="NCBIfam" id="TIGR01205">
    <property type="entry name" value="D_ala_D_alaTIGR"/>
    <property type="match status" value="1"/>
</dbReference>
<evidence type="ECO:0000313" key="17">
    <source>
        <dbReference type="Proteomes" id="UP001597492"/>
    </source>
</evidence>
<dbReference type="Gene3D" id="3.40.50.20">
    <property type="match status" value="1"/>
</dbReference>
<comment type="cofactor">
    <cofactor evidence="2">
        <name>Mg(2+)</name>
        <dbReference type="ChEBI" id="CHEBI:18420"/>
    </cofactor>
</comment>
<dbReference type="GO" id="GO:0016874">
    <property type="term" value="F:ligase activity"/>
    <property type="evidence" value="ECO:0007669"/>
    <property type="project" value="UniProtKB-KW"/>
</dbReference>
<evidence type="ECO:0000256" key="1">
    <source>
        <dbReference type="ARBA" id="ARBA00001936"/>
    </source>
</evidence>
<keyword evidence="6 14" id="KW-0547">Nucleotide-binding</keyword>
<comment type="pathway">
    <text evidence="13">Cell wall biogenesis; peptidoglycan biosynthesis.</text>
</comment>
<dbReference type="InterPro" id="IPR011095">
    <property type="entry name" value="Dala_Dala_lig_C"/>
</dbReference>
<evidence type="ECO:0000256" key="14">
    <source>
        <dbReference type="PROSITE-ProRule" id="PRU00409"/>
    </source>
</evidence>
<keyword evidence="13" id="KW-0963">Cytoplasm</keyword>
<keyword evidence="17" id="KW-1185">Reference proteome</keyword>
<keyword evidence="11" id="KW-0464">Manganese</keyword>
<dbReference type="InterPro" id="IPR011127">
    <property type="entry name" value="Dala_Dala_lig_N"/>
</dbReference>
<dbReference type="PROSITE" id="PS50975">
    <property type="entry name" value="ATP_GRASP"/>
    <property type="match status" value="1"/>
</dbReference>
<evidence type="ECO:0000256" key="4">
    <source>
        <dbReference type="ARBA" id="ARBA00022598"/>
    </source>
</evidence>
<keyword evidence="8" id="KW-0460">Magnesium</keyword>
<evidence type="ECO:0000256" key="10">
    <source>
        <dbReference type="ARBA" id="ARBA00022984"/>
    </source>
</evidence>
<evidence type="ECO:0000256" key="9">
    <source>
        <dbReference type="ARBA" id="ARBA00022960"/>
    </source>
</evidence>
<evidence type="ECO:0000313" key="16">
    <source>
        <dbReference type="EMBL" id="MFD2757960.1"/>
    </source>
</evidence>
<dbReference type="NCBIfam" id="NF002378">
    <property type="entry name" value="PRK01372.1"/>
    <property type="match status" value="1"/>
</dbReference>
<dbReference type="InterPro" id="IPR005905">
    <property type="entry name" value="D_ala_D_ala"/>
</dbReference>
<evidence type="ECO:0000256" key="5">
    <source>
        <dbReference type="ARBA" id="ARBA00022723"/>
    </source>
</evidence>
<dbReference type="PROSITE" id="PS00844">
    <property type="entry name" value="DALA_DALA_LIGASE_2"/>
    <property type="match status" value="1"/>
</dbReference>
<comment type="catalytic activity">
    <reaction evidence="13">
        <text>2 D-alanine + ATP = D-alanyl-D-alanine + ADP + phosphate + H(+)</text>
        <dbReference type="Rhea" id="RHEA:11224"/>
        <dbReference type="ChEBI" id="CHEBI:15378"/>
        <dbReference type="ChEBI" id="CHEBI:30616"/>
        <dbReference type="ChEBI" id="CHEBI:43474"/>
        <dbReference type="ChEBI" id="CHEBI:57416"/>
        <dbReference type="ChEBI" id="CHEBI:57822"/>
        <dbReference type="ChEBI" id="CHEBI:456216"/>
        <dbReference type="EC" id="6.3.2.4"/>
    </reaction>
</comment>
<evidence type="ECO:0000256" key="13">
    <source>
        <dbReference type="HAMAP-Rule" id="MF_00047"/>
    </source>
</evidence>
<dbReference type="PIRSF" id="PIRSF039102">
    <property type="entry name" value="Ddl/VanB"/>
    <property type="match status" value="1"/>
</dbReference>
<sequence>MTDAAERQPITVMVVFGGRSSEHQISCATASGVLGAIDRDRYRVIPVGVTRDGAWVLEADDPEKFRLDPEHLPEVVDNGTRILLPDATTHREVRVLRDGEISSLGEVDLVFPLLHGPFGEDGTLQGALELVGLPFVGSSVLASAVGMDKHYTKIVLEAGGIRVAPGFTVHANEWADRADEISARVASDLGFPAFVKPARAGSSVGVSKVHEAGELAEAMRVAFAEDDHVLVEQSVTGREIEVAVLAARRGERARASVAGEIIIEEGEFYDFASKYLNDTAARLECPAQLTDAELEQAQAIAVRAFEALGCDGLARVDFFLDADGFLINEVNTMPGFTPISMFPRCWQESGVSYPDLITELIEVARSRVAA</sequence>
<dbReference type="EMBL" id="JBHUNE010000005">
    <property type="protein sequence ID" value="MFD2757960.1"/>
    <property type="molecule type" value="Genomic_DNA"/>
</dbReference>
<keyword evidence="7 14" id="KW-0067">ATP-binding</keyword>
<protein>
    <recommendedName>
        <fullName evidence="13">D-alanine--D-alanine ligase</fullName>
        <ecNumber evidence="13">6.3.2.4</ecNumber>
    </recommendedName>
    <alternativeName>
        <fullName evidence="13">D-Ala-D-Ala ligase</fullName>
    </alternativeName>
    <alternativeName>
        <fullName evidence="13">D-alanylalanine synthetase</fullName>
    </alternativeName>
</protein>
<evidence type="ECO:0000256" key="12">
    <source>
        <dbReference type="ARBA" id="ARBA00023316"/>
    </source>
</evidence>
<dbReference type="Proteomes" id="UP001597492">
    <property type="component" value="Unassembled WGS sequence"/>
</dbReference>
<comment type="cofactor">
    <cofactor evidence="1">
        <name>Mn(2+)</name>
        <dbReference type="ChEBI" id="CHEBI:29035"/>
    </cofactor>
</comment>
<dbReference type="PANTHER" id="PTHR23132:SF25">
    <property type="entry name" value="D-ALANINE--D-ALANINE LIGASE A"/>
    <property type="match status" value="1"/>
</dbReference>
<dbReference type="Pfam" id="PF07478">
    <property type="entry name" value="Dala_Dala_lig_C"/>
    <property type="match status" value="1"/>
</dbReference>
<evidence type="ECO:0000256" key="7">
    <source>
        <dbReference type="ARBA" id="ARBA00022840"/>
    </source>
</evidence>
<dbReference type="SUPFAM" id="SSF52440">
    <property type="entry name" value="PreATP-grasp domain"/>
    <property type="match status" value="1"/>
</dbReference>
<dbReference type="InterPro" id="IPR011761">
    <property type="entry name" value="ATP-grasp"/>
</dbReference>
<evidence type="ECO:0000256" key="2">
    <source>
        <dbReference type="ARBA" id="ARBA00001946"/>
    </source>
</evidence>
<dbReference type="InterPro" id="IPR013815">
    <property type="entry name" value="ATP_grasp_subdomain_1"/>
</dbReference>
<evidence type="ECO:0000256" key="11">
    <source>
        <dbReference type="ARBA" id="ARBA00023211"/>
    </source>
</evidence>
<evidence type="ECO:0000256" key="8">
    <source>
        <dbReference type="ARBA" id="ARBA00022842"/>
    </source>
</evidence>
<comment type="subcellular location">
    <subcellularLocation>
        <location evidence="13">Cytoplasm</location>
    </subcellularLocation>
</comment>
<dbReference type="Gene3D" id="3.30.1490.20">
    <property type="entry name" value="ATP-grasp fold, A domain"/>
    <property type="match status" value="1"/>
</dbReference>
<keyword evidence="5" id="KW-0479">Metal-binding</keyword>
<evidence type="ECO:0000256" key="6">
    <source>
        <dbReference type="ARBA" id="ARBA00022741"/>
    </source>
</evidence>
<dbReference type="Pfam" id="PF01820">
    <property type="entry name" value="Dala_Dala_lig_N"/>
    <property type="match status" value="1"/>
</dbReference>
<dbReference type="RefSeq" id="WP_019619339.1">
    <property type="nucleotide sequence ID" value="NZ_JBHUNE010000005.1"/>
</dbReference>
<dbReference type="SUPFAM" id="SSF56059">
    <property type="entry name" value="Glutathione synthetase ATP-binding domain-like"/>
    <property type="match status" value="1"/>
</dbReference>
<dbReference type="InterPro" id="IPR016185">
    <property type="entry name" value="PreATP-grasp_dom_sf"/>
</dbReference>